<gene>
    <name evidence="1" type="ORF">LOC62_04G005316</name>
</gene>
<proteinExistence type="predicted"/>
<name>A0AAF1BL57_9TREE</name>
<dbReference type="Proteomes" id="UP000827549">
    <property type="component" value="Chromosome 4"/>
</dbReference>
<dbReference type="RefSeq" id="XP_062627827.1">
    <property type="nucleotide sequence ID" value="XM_062771843.1"/>
</dbReference>
<dbReference type="GeneID" id="87808545"/>
<evidence type="ECO:0000313" key="2">
    <source>
        <dbReference type="Proteomes" id="UP000827549"/>
    </source>
</evidence>
<dbReference type="EMBL" id="CP086717">
    <property type="protein sequence ID" value="WOO81795.1"/>
    <property type="molecule type" value="Genomic_DNA"/>
</dbReference>
<protein>
    <submittedName>
        <fullName evidence="1">Uncharacterized protein</fullName>
    </submittedName>
</protein>
<evidence type="ECO:0000313" key="1">
    <source>
        <dbReference type="EMBL" id="WOO81795.1"/>
    </source>
</evidence>
<sequence length="202" mass="23101">MPATIDHTAYPYLIDLIIDNSHVDALLKLRATSKSFRDRLTTLLYTHVLVGNGYTNDPFSDNLLVLKRPSSRPLIYRELGDVYSPPYLPFLRDPVQILDRELTGFYTPRPEDSYPFDKIRGFTNVTTVRRLGAHTLSTIGDFPFGAPGIRCVDYLTTEGLVHNEPYSINFIPAVAVYILHLQWDPDIETSMDFFFYGPNSHR</sequence>
<dbReference type="AlphaFoldDB" id="A0AAF1BL57"/>
<reference evidence="1" key="1">
    <citation type="submission" date="2023-10" db="EMBL/GenBank/DDBJ databases">
        <authorList>
            <person name="Noh H."/>
        </authorList>
    </citation>
    <scope>NUCLEOTIDE SEQUENCE</scope>
    <source>
        <strain evidence="1">DUCC4014</strain>
    </source>
</reference>
<accession>A0AAF1BL57</accession>
<keyword evidence="2" id="KW-1185">Reference proteome</keyword>
<organism evidence="1 2">
    <name type="scientific">Vanrija pseudolonga</name>
    <dbReference type="NCBI Taxonomy" id="143232"/>
    <lineage>
        <taxon>Eukaryota</taxon>
        <taxon>Fungi</taxon>
        <taxon>Dikarya</taxon>
        <taxon>Basidiomycota</taxon>
        <taxon>Agaricomycotina</taxon>
        <taxon>Tremellomycetes</taxon>
        <taxon>Trichosporonales</taxon>
        <taxon>Trichosporonaceae</taxon>
        <taxon>Vanrija</taxon>
    </lineage>
</organism>